<proteinExistence type="predicted"/>
<dbReference type="RefSeq" id="WP_179827584.1">
    <property type="nucleotide sequence ID" value="NZ_JACCCO010000003.1"/>
</dbReference>
<feature type="domain" description="Zinc finger CGNR" evidence="1">
    <location>
        <begin position="133"/>
        <end position="175"/>
    </location>
</feature>
<dbReference type="AlphaFoldDB" id="A0A852VBK3"/>
<dbReference type="InterPro" id="IPR021005">
    <property type="entry name" value="Znf_CGNR"/>
</dbReference>
<organism evidence="2 3">
    <name type="scientific">Streptosporangium sandarakinum</name>
    <dbReference type="NCBI Taxonomy" id="1260955"/>
    <lineage>
        <taxon>Bacteria</taxon>
        <taxon>Bacillati</taxon>
        <taxon>Actinomycetota</taxon>
        <taxon>Actinomycetes</taxon>
        <taxon>Streptosporangiales</taxon>
        <taxon>Streptosporangiaceae</taxon>
        <taxon>Streptosporangium</taxon>
    </lineage>
</organism>
<dbReference type="PANTHER" id="PTHR35525:SF3">
    <property type="entry name" value="BLL6575 PROTEIN"/>
    <property type="match status" value="1"/>
</dbReference>
<dbReference type="EMBL" id="JACCCO010000003">
    <property type="protein sequence ID" value="NYF43831.1"/>
    <property type="molecule type" value="Genomic_DNA"/>
</dbReference>
<keyword evidence="3" id="KW-1185">Reference proteome</keyword>
<dbReference type="InterPro" id="IPR023286">
    <property type="entry name" value="ABATE_dom_sf"/>
</dbReference>
<accession>A0A852VBK3</accession>
<comment type="caution">
    <text evidence="2">The sequence shown here is derived from an EMBL/GenBank/DDBJ whole genome shotgun (WGS) entry which is preliminary data.</text>
</comment>
<protein>
    <submittedName>
        <fullName evidence="2">Putative RNA-binding Zn ribbon-like protein</fullName>
    </submittedName>
</protein>
<evidence type="ECO:0000313" key="2">
    <source>
        <dbReference type="EMBL" id="NYF43831.1"/>
    </source>
</evidence>
<dbReference type="PANTHER" id="PTHR35525">
    <property type="entry name" value="BLL6575 PROTEIN"/>
    <property type="match status" value="1"/>
</dbReference>
<gene>
    <name evidence="2" type="ORF">HDA43_006058</name>
</gene>
<sequence>MREYAETGLVALDLANTWDEYLDVPERLPSVEALALFCRALSIPVPAPPTPADLAEARETRARLREILATAPAGRAAALAAWAGTLPLRPAITVADGLPLLRPAPAEDRLSVLLAARAIDDLLSLASSGEWERLRLCAAARCRDAFLDRSRPGRRMFCSTRCANRAHAAVSRARRR</sequence>
<dbReference type="SUPFAM" id="SSF160904">
    <property type="entry name" value="Jann2411-like"/>
    <property type="match status" value="1"/>
</dbReference>
<dbReference type="Proteomes" id="UP000576393">
    <property type="component" value="Unassembled WGS sequence"/>
</dbReference>
<reference evidence="2 3" key="1">
    <citation type="submission" date="2020-07" db="EMBL/GenBank/DDBJ databases">
        <title>Sequencing the genomes of 1000 actinobacteria strains.</title>
        <authorList>
            <person name="Klenk H.-P."/>
        </authorList>
    </citation>
    <scope>NUCLEOTIDE SEQUENCE [LARGE SCALE GENOMIC DNA]</scope>
    <source>
        <strain evidence="2 3">DSM 45763</strain>
    </source>
</reference>
<name>A0A852VBK3_9ACTN</name>
<evidence type="ECO:0000313" key="3">
    <source>
        <dbReference type="Proteomes" id="UP000576393"/>
    </source>
</evidence>
<dbReference type="Gene3D" id="1.10.3300.10">
    <property type="entry name" value="Jann2411-like domain"/>
    <property type="match status" value="1"/>
</dbReference>
<dbReference type="InterPro" id="IPR010852">
    <property type="entry name" value="ABATE"/>
</dbReference>
<dbReference type="Pfam" id="PF11706">
    <property type="entry name" value="zf-CGNR"/>
    <property type="match status" value="1"/>
</dbReference>
<dbReference type="Pfam" id="PF07336">
    <property type="entry name" value="ABATE"/>
    <property type="match status" value="1"/>
</dbReference>
<evidence type="ECO:0000259" key="1">
    <source>
        <dbReference type="Pfam" id="PF11706"/>
    </source>
</evidence>